<feature type="domain" description="Tyr recombinase" evidence="5">
    <location>
        <begin position="213"/>
        <end position="425"/>
    </location>
</feature>
<dbReference type="InterPro" id="IPR010998">
    <property type="entry name" value="Integrase_recombinase_N"/>
</dbReference>
<dbReference type="PROSITE" id="PS51898">
    <property type="entry name" value="TYR_RECOMBINASE"/>
    <property type="match status" value="1"/>
</dbReference>
<evidence type="ECO:0000256" key="3">
    <source>
        <dbReference type="ARBA" id="ARBA00023125"/>
    </source>
</evidence>
<dbReference type="SUPFAM" id="SSF56349">
    <property type="entry name" value="DNA breaking-rejoining enzymes"/>
    <property type="match status" value="1"/>
</dbReference>
<name>A0ABS3TJ93_9PSED</name>
<evidence type="ECO:0000313" key="6">
    <source>
        <dbReference type="EMBL" id="MBO3273724.1"/>
    </source>
</evidence>
<dbReference type="InterPro" id="IPR011010">
    <property type="entry name" value="DNA_brk_join_enz"/>
</dbReference>
<organism evidence="6 7">
    <name type="scientific">Pseudomonas schmalbachii</name>
    <dbReference type="NCBI Taxonomy" id="2816993"/>
    <lineage>
        <taxon>Bacteria</taxon>
        <taxon>Pseudomonadati</taxon>
        <taxon>Pseudomonadota</taxon>
        <taxon>Gammaproteobacteria</taxon>
        <taxon>Pseudomonadales</taxon>
        <taxon>Pseudomonadaceae</taxon>
        <taxon>Pseudomonas</taxon>
    </lineage>
</organism>
<dbReference type="PANTHER" id="PTHR30349:SF77">
    <property type="entry name" value="TYROSINE RECOMBINASE XERC"/>
    <property type="match status" value="1"/>
</dbReference>
<evidence type="ECO:0000256" key="1">
    <source>
        <dbReference type="ARBA" id="ARBA00004496"/>
    </source>
</evidence>
<reference evidence="6 7" key="1">
    <citation type="submission" date="2020-12" db="EMBL/GenBank/DDBJ databases">
        <title>Pseudomonas schmalbachii sp. nov. isolated from millipede gut.</title>
        <authorList>
            <person name="Shelomi M."/>
        </authorList>
    </citation>
    <scope>NUCLEOTIDE SEQUENCE [LARGE SCALE GENOMIC DNA]</scope>
    <source>
        <strain evidence="6 7">Milli4</strain>
    </source>
</reference>
<keyword evidence="4" id="KW-0233">DNA recombination</keyword>
<evidence type="ECO:0000313" key="7">
    <source>
        <dbReference type="Proteomes" id="UP000669060"/>
    </source>
</evidence>
<gene>
    <name evidence="6" type="ORF">JFY56_00625</name>
</gene>
<keyword evidence="7" id="KW-1185">Reference proteome</keyword>
<dbReference type="InterPro" id="IPR013762">
    <property type="entry name" value="Integrase-like_cat_sf"/>
</dbReference>
<evidence type="ECO:0000256" key="4">
    <source>
        <dbReference type="ARBA" id="ARBA00023172"/>
    </source>
</evidence>
<dbReference type="Gene3D" id="1.10.150.130">
    <property type="match status" value="1"/>
</dbReference>
<comment type="caution">
    <text evidence="6">The sequence shown here is derived from an EMBL/GenBank/DDBJ whole genome shotgun (WGS) entry which is preliminary data.</text>
</comment>
<dbReference type="RefSeq" id="WP_208311555.1">
    <property type="nucleotide sequence ID" value="NZ_JAELYA010000001.1"/>
</dbReference>
<keyword evidence="2" id="KW-0229">DNA integration</keyword>
<dbReference type="Gene3D" id="1.10.443.10">
    <property type="entry name" value="Intergrase catalytic core"/>
    <property type="match status" value="1"/>
</dbReference>
<dbReference type="PANTHER" id="PTHR30349">
    <property type="entry name" value="PHAGE INTEGRASE-RELATED"/>
    <property type="match status" value="1"/>
</dbReference>
<dbReference type="Proteomes" id="UP000669060">
    <property type="component" value="Unassembled WGS sequence"/>
</dbReference>
<accession>A0ABS3TJ93</accession>
<comment type="subcellular location">
    <subcellularLocation>
        <location evidence="1">Cytoplasm</location>
    </subcellularLocation>
</comment>
<proteinExistence type="predicted"/>
<evidence type="ECO:0000256" key="2">
    <source>
        <dbReference type="ARBA" id="ARBA00022908"/>
    </source>
</evidence>
<dbReference type="InterPro" id="IPR050090">
    <property type="entry name" value="Tyrosine_recombinase_XerCD"/>
</dbReference>
<dbReference type="InterPro" id="IPR002104">
    <property type="entry name" value="Integrase_catalytic"/>
</dbReference>
<protein>
    <submittedName>
        <fullName evidence="6">Site-specific integrase</fullName>
    </submittedName>
</protein>
<keyword evidence="3" id="KW-0238">DNA-binding</keyword>
<evidence type="ECO:0000259" key="5">
    <source>
        <dbReference type="PROSITE" id="PS51898"/>
    </source>
</evidence>
<dbReference type="EMBL" id="JAELYA010000001">
    <property type="protein sequence ID" value="MBO3273724.1"/>
    <property type="molecule type" value="Genomic_DNA"/>
</dbReference>
<sequence>MSKDIQPLFETYSRFHELNFMQLSEELPAVREYLTGFADDSQAVEGYLAVRGFLKSYAGNETTFNSYRTHVERLLLWALLVARKPLLELRRRDAEAFMEFCLKPPADWVGPVIKSRFVRLGGRKKLESDTWQVNDAWRPFSVTVSKRDRKIAEGSLGEAHERPYKMSQGSVAQVFAVCGSFFQHAIDEGLTEVNPFRAVKQKSIYKQRNTLDVAGRSLTQLQWSYAIETAERMADEDEVHERTLFILTTLFSMYLRVSDLVGRDNWEPTMGDFRRDTAGNWWFHVVGKGNKAAKVSVRDDYIQTYFTRYRRHLGLPPLPSPHDKQPLLSTLKGRGGLSDRHIRLLLQEVFDRALARMADEGWSDDERDQLRSASLHWLRHTSATFDAPHRDMKDLQADLRHNSLSTTQNTYYNSLDEQRAHSVKSLKLKP</sequence>